<dbReference type="GO" id="GO:0071555">
    <property type="term" value="P:cell wall organization"/>
    <property type="evidence" value="ECO:0007669"/>
    <property type="project" value="UniProtKB-KW"/>
</dbReference>
<dbReference type="Gene3D" id="3.40.80.10">
    <property type="entry name" value="Peptidoglycan recognition protein-like"/>
    <property type="match status" value="1"/>
</dbReference>
<proteinExistence type="predicted"/>
<keyword evidence="4" id="KW-0961">Cell wall biogenesis/degradation</keyword>
<dbReference type="GO" id="GO:0009254">
    <property type="term" value="P:peptidoglycan turnover"/>
    <property type="evidence" value="ECO:0007669"/>
    <property type="project" value="TreeGrafter"/>
</dbReference>
<gene>
    <name evidence="6" type="primary">amiD</name>
    <name evidence="6" type="ORF">AMURIS_03694</name>
</gene>
<dbReference type="Pfam" id="PF18013">
    <property type="entry name" value="Phage_lysozyme2"/>
    <property type="match status" value="1"/>
</dbReference>
<dbReference type="CDD" id="cd06583">
    <property type="entry name" value="PGRP"/>
    <property type="match status" value="1"/>
</dbReference>
<evidence type="ECO:0000256" key="1">
    <source>
        <dbReference type="ARBA" id="ARBA00001561"/>
    </source>
</evidence>
<dbReference type="PANTHER" id="PTHR30417:SF1">
    <property type="entry name" value="N-ACETYLMURAMOYL-L-ALANINE AMIDASE AMID"/>
    <property type="match status" value="1"/>
</dbReference>
<sequence length="491" mass="53439">MRNINRLISGYNFNPGSVSRIKYIVIHYVGGLSGAQANCKYFAGGNRNASAHYFVDHNGEIWQCVEDANIAWHCGAKSYKHGECRNANSIGIELCVKKRNTASQGATDKDWYFEDATVEAAAELTRYLMDKYGVPADHVIRHYDVTGKICPNPYVYNTTVHTWDEFKRLISGGAASAGSAEKKLYRVRKRWEDAAGQLGAFESLENAKKACIAGYNVYDWNGKAVYSAFAGNEQQTAAGGAESVIWAFLTGKGLNAYAAAGLMGNLFAESGLKADNLQNSFNTRLEMTDAEYTAAVDSGSYTNFVRDSAGYGLAQWTYYSRKQALYDYAKAAGASIGGLNMQLAFLWQELQGYKGVISALMAATSVRAASDAVLTGYEKPADQSEAVKQRRAAYGQEYYDRYAGAGAGGNTEQGKTEAAQVPFKVKVDITDLRIRTGAGTDFEKTGKYTGVGVFTIVEVKAGEGSAAGWGLLKAYEENKDGWVSLDYCTRL</sequence>
<name>A0A2K4ZKI5_9FIRM</name>
<dbReference type="InterPro" id="IPR002502">
    <property type="entry name" value="Amidase_domain"/>
</dbReference>
<evidence type="ECO:0000256" key="3">
    <source>
        <dbReference type="ARBA" id="ARBA00022801"/>
    </source>
</evidence>
<dbReference type="EMBL" id="OFSM01000021">
    <property type="protein sequence ID" value="SOY30960.1"/>
    <property type="molecule type" value="Genomic_DNA"/>
</dbReference>
<evidence type="ECO:0000259" key="5">
    <source>
        <dbReference type="SMART" id="SM00644"/>
    </source>
</evidence>
<dbReference type="SMART" id="SM00644">
    <property type="entry name" value="Ami_2"/>
    <property type="match status" value="1"/>
</dbReference>
<dbReference type="EC" id="3.5.1.28" evidence="2"/>
<keyword evidence="3 6" id="KW-0378">Hydrolase</keyword>
<reference evidence="6 7" key="1">
    <citation type="submission" date="2018-01" db="EMBL/GenBank/DDBJ databases">
        <authorList>
            <person name="Gaut B.S."/>
            <person name="Morton B.R."/>
            <person name="Clegg M.T."/>
            <person name="Duvall M.R."/>
        </authorList>
    </citation>
    <scope>NUCLEOTIDE SEQUENCE [LARGE SCALE GENOMIC DNA]</scope>
    <source>
        <strain evidence="6">GP69</strain>
    </source>
</reference>
<keyword evidence="7" id="KW-1185">Reference proteome</keyword>
<accession>A0A2K4ZKI5</accession>
<dbReference type="PANTHER" id="PTHR30417">
    <property type="entry name" value="N-ACETYLMURAMOYL-L-ALANINE AMIDASE AMID"/>
    <property type="match status" value="1"/>
</dbReference>
<dbReference type="InterPro" id="IPR041219">
    <property type="entry name" value="Phage_lysozyme2"/>
</dbReference>
<dbReference type="Gene3D" id="1.10.530.10">
    <property type="match status" value="1"/>
</dbReference>
<protein>
    <recommendedName>
        <fullName evidence="2">N-acetylmuramoyl-L-alanine amidase</fullName>
        <ecNumber evidence="2">3.5.1.28</ecNumber>
    </recommendedName>
</protein>
<dbReference type="InterPro" id="IPR036505">
    <property type="entry name" value="Amidase/PGRP_sf"/>
</dbReference>
<evidence type="ECO:0000256" key="4">
    <source>
        <dbReference type="ARBA" id="ARBA00023316"/>
    </source>
</evidence>
<feature type="domain" description="N-acetylmuramoyl-L-alanine amidase" evidence="5">
    <location>
        <begin position="10"/>
        <end position="154"/>
    </location>
</feature>
<evidence type="ECO:0000313" key="6">
    <source>
        <dbReference type="EMBL" id="SOY30960.1"/>
    </source>
</evidence>
<comment type="catalytic activity">
    <reaction evidence="1">
        <text>Hydrolyzes the link between N-acetylmuramoyl residues and L-amino acid residues in certain cell-wall glycopeptides.</text>
        <dbReference type="EC" id="3.5.1.28"/>
    </reaction>
</comment>
<dbReference type="RefSeq" id="WP_103240979.1">
    <property type="nucleotide sequence ID" value="NZ_JANJZD010000045.1"/>
</dbReference>
<dbReference type="GO" id="GO:0009253">
    <property type="term" value="P:peptidoglycan catabolic process"/>
    <property type="evidence" value="ECO:0007669"/>
    <property type="project" value="InterPro"/>
</dbReference>
<evidence type="ECO:0000256" key="2">
    <source>
        <dbReference type="ARBA" id="ARBA00011901"/>
    </source>
</evidence>
<dbReference type="InterPro" id="IPR051206">
    <property type="entry name" value="NAMLAA_amidase_2"/>
</dbReference>
<dbReference type="GO" id="GO:0008745">
    <property type="term" value="F:N-acetylmuramoyl-L-alanine amidase activity"/>
    <property type="evidence" value="ECO:0007669"/>
    <property type="project" value="UniProtKB-EC"/>
</dbReference>
<dbReference type="OrthoDB" id="9794294at2"/>
<evidence type="ECO:0000313" key="7">
    <source>
        <dbReference type="Proteomes" id="UP000236311"/>
    </source>
</evidence>
<dbReference type="Pfam" id="PF01510">
    <property type="entry name" value="Amidase_2"/>
    <property type="match status" value="1"/>
</dbReference>
<organism evidence="6 7">
    <name type="scientific">Acetatifactor muris</name>
    <dbReference type="NCBI Taxonomy" id="879566"/>
    <lineage>
        <taxon>Bacteria</taxon>
        <taxon>Bacillati</taxon>
        <taxon>Bacillota</taxon>
        <taxon>Clostridia</taxon>
        <taxon>Lachnospirales</taxon>
        <taxon>Lachnospiraceae</taxon>
        <taxon>Acetatifactor</taxon>
    </lineage>
</organism>
<dbReference type="Proteomes" id="UP000236311">
    <property type="component" value="Unassembled WGS sequence"/>
</dbReference>
<dbReference type="AlphaFoldDB" id="A0A2K4ZKI5"/>
<dbReference type="SUPFAM" id="SSF55846">
    <property type="entry name" value="N-acetylmuramoyl-L-alanine amidase-like"/>
    <property type="match status" value="1"/>
</dbReference>